<dbReference type="InterPro" id="IPR035437">
    <property type="entry name" value="SNase_OB-fold_sf"/>
</dbReference>
<dbReference type="PROSITE" id="PS50304">
    <property type="entry name" value="TUDOR"/>
    <property type="match status" value="1"/>
</dbReference>
<proteinExistence type="predicted"/>
<dbReference type="AlphaFoldDB" id="A0A915HFL3"/>
<feature type="region of interest" description="Disordered" evidence="1">
    <location>
        <begin position="249"/>
        <end position="285"/>
    </location>
</feature>
<dbReference type="Gene3D" id="2.40.50.90">
    <property type="match status" value="1"/>
</dbReference>
<feature type="region of interest" description="Disordered" evidence="1">
    <location>
        <begin position="426"/>
        <end position="467"/>
    </location>
</feature>
<dbReference type="WBParaSite" id="nRc.2.0.1.t00393-RA">
    <property type="protein sequence ID" value="nRc.2.0.1.t00393-RA"/>
    <property type="gene ID" value="nRc.2.0.1.g00393"/>
</dbReference>
<dbReference type="GO" id="GO:0005737">
    <property type="term" value="C:cytoplasm"/>
    <property type="evidence" value="ECO:0007669"/>
    <property type="project" value="UniProtKB-ARBA"/>
</dbReference>
<dbReference type="SMART" id="SM00333">
    <property type="entry name" value="TUDOR"/>
    <property type="match status" value="1"/>
</dbReference>
<dbReference type="SUPFAM" id="SSF63748">
    <property type="entry name" value="Tudor/PWWP/MBT"/>
    <property type="match status" value="1"/>
</dbReference>
<dbReference type="PANTHER" id="PTHR22948">
    <property type="entry name" value="TUDOR DOMAIN CONTAINING PROTEIN"/>
    <property type="match status" value="1"/>
</dbReference>
<dbReference type="InterPro" id="IPR002999">
    <property type="entry name" value="Tudor"/>
</dbReference>
<feature type="compositionally biased region" description="Polar residues" evidence="1">
    <location>
        <begin position="263"/>
        <end position="275"/>
    </location>
</feature>
<feature type="compositionally biased region" description="Low complexity" evidence="1">
    <location>
        <begin position="276"/>
        <end position="285"/>
    </location>
</feature>
<evidence type="ECO:0000256" key="1">
    <source>
        <dbReference type="SAM" id="MobiDB-lite"/>
    </source>
</evidence>
<sequence length="467" mass="52595">MQRNEELSTAVPYDRMAYENLPCVVAYANDGTYYRARVTHVGSEDCKIVFSDWGNGQFAKFSDMRPLMKQFAVVPPLALRCRLDGVVERTLVRSVIDKFNAKISENLSKRFVCVIKRVENNVFYVDLFDRETKTNIGLEYMPVDDMVPGFTSRLSIADKMNKKDTESLTPISSSETSKKRSSSSDSTSTDSDAVVCYDSETELFTTFSGKILTPVRSTKKLKEETNDQDSEKSKINGEFKNVEGWQPSAPMVEQSASPPPLPSTSEASTFKNVVDSSTSPTRPSTPITMIFKVKAPAPPVMREAASEHEQTIDISNKFDNSDSAVAAGTATNVAQSSTLPSNNQVETIPARQEPIFEKFRPVLLDAEQYYRTCKSGTARHRPAPLFSMDRTISAARLNLEEKMEKYRRGEYANTLEAFLDGVPVADDDEDEFVDSSEEEAAEQRRRERKKKKTLKQLKREFKKNQQR</sequence>
<name>A0A915HFL3_ROMCU</name>
<feature type="compositionally biased region" description="Basic residues" evidence="1">
    <location>
        <begin position="446"/>
        <end position="456"/>
    </location>
</feature>
<reference evidence="4" key="1">
    <citation type="submission" date="2022-11" db="UniProtKB">
        <authorList>
            <consortium name="WormBaseParasite"/>
        </authorList>
    </citation>
    <scope>IDENTIFICATION</scope>
</reference>
<dbReference type="Pfam" id="PF00567">
    <property type="entry name" value="TUDOR"/>
    <property type="match status" value="1"/>
</dbReference>
<evidence type="ECO:0000259" key="2">
    <source>
        <dbReference type="PROSITE" id="PS50304"/>
    </source>
</evidence>
<feature type="domain" description="Tudor" evidence="2">
    <location>
        <begin position="16"/>
        <end position="74"/>
    </location>
</feature>
<feature type="compositionally biased region" description="Low complexity" evidence="1">
    <location>
        <begin position="183"/>
        <end position="192"/>
    </location>
</feature>
<feature type="compositionally biased region" description="Acidic residues" evidence="1">
    <location>
        <begin position="426"/>
        <end position="440"/>
    </location>
</feature>
<dbReference type="PANTHER" id="PTHR22948:SF72">
    <property type="entry name" value="TUDOR DOMAIN-CONTAINING PROTEIN"/>
    <property type="match status" value="1"/>
</dbReference>
<feature type="region of interest" description="Disordered" evidence="1">
    <location>
        <begin position="161"/>
        <end position="192"/>
    </location>
</feature>
<evidence type="ECO:0000313" key="3">
    <source>
        <dbReference type="Proteomes" id="UP000887565"/>
    </source>
</evidence>
<evidence type="ECO:0000313" key="4">
    <source>
        <dbReference type="WBParaSite" id="nRc.2.0.1.t00393-RA"/>
    </source>
</evidence>
<dbReference type="Proteomes" id="UP000887565">
    <property type="component" value="Unplaced"/>
</dbReference>
<protein>
    <submittedName>
        <fullName evidence="4">Tudor domain-containing protein</fullName>
    </submittedName>
</protein>
<feature type="compositionally biased region" description="Basic and acidic residues" evidence="1">
    <location>
        <begin position="457"/>
        <end position="467"/>
    </location>
</feature>
<organism evidence="3 4">
    <name type="scientific">Romanomermis culicivorax</name>
    <name type="common">Nematode worm</name>
    <dbReference type="NCBI Taxonomy" id="13658"/>
    <lineage>
        <taxon>Eukaryota</taxon>
        <taxon>Metazoa</taxon>
        <taxon>Ecdysozoa</taxon>
        <taxon>Nematoda</taxon>
        <taxon>Enoplea</taxon>
        <taxon>Dorylaimia</taxon>
        <taxon>Mermithida</taxon>
        <taxon>Mermithoidea</taxon>
        <taxon>Mermithidae</taxon>
        <taxon>Romanomermis</taxon>
    </lineage>
</organism>
<dbReference type="Gene3D" id="2.30.30.140">
    <property type="match status" value="1"/>
</dbReference>
<dbReference type="InterPro" id="IPR050621">
    <property type="entry name" value="Tudor_domain_containing"/>
</dbReference>
<keyword evidence="3" id="KW-1185">Reference proteome</keyword>
<accession>A0A915HFL3</accession>